<dbReference type="InterPro" id="IPR011990">
    <property type="entry name" value="TPR-like_helical_dom_sf"/>
</dbReference>
<organism evidence="2 3">
    <name type="scientific">Ramlibacter agri</name>
    <dbReference type="NCBI Taxonomy" id="2728837"/>
    <lineage>
        <taxon>Bacteria</taxon>
        <taxon>Pseudomonadati</taxon>
        <taxon>Pseudomonadota</taxon>
        <taxon>Betaproteobacteria</taxon>
        <taxon>Burkholderiales</taxon>
        <taxon>Comamonadaceae</taxon>
        <taxon>Ramlibacter</taxon>
    </lineage>
</organism>
<keyword evidence="3" id="KW-1185">Reference proteome</keyword>
<dbReference type="Proteomes" id="UP000541185">
    <property type="component" value="Unassembled WGS sequence"/>
</dbReference>
<dbReference type="Gene3D" id="1.25.40.10">
    <property type="entry name" value="Tetratricopeptide repeat domain"/>
    <property type="match status" value="2"/>
</dbReference>
<feature type="repeat" description="TPR" evidence="1">
    <location>
        <begin position="322"/>
        <end position="355"/>
    </location>
</feature>
<name>A0A848H661_9BURK</name>
<dbReference type="PANTHER" id="PTHR44366:SF1">
    <property type="entry name" value="UDP-N-ACETYLGLUCOSAMINE--PEPTIDE N-ACETYLGLUCOSAMINYLTRANSFERASE 110 KDA SUBUNIT"/>
    <property type="match status" value="1"/>
</dbReference>
<reference evidence="2 3" key="1">
    <citation type="submission" date="2020-04" db="EMBL/GenBank/DDBJ databases">
        <title>Ramlibacter sp. G-1-2-2 isolated from soil.</title>
        <authorList>
            <person name="Dahal R.H."/>
        </authorList>
    </citation>
    <scope>NUCLEOTIDE SEQUENCE [LARGE SCALE GENOMIC DNA]</scope>
    <source>
        <strain evidence="2 3">G-1-2-2</strain>
    </source>
</reference>
<dbReference type="Pfam" id="PF13181">
    <property type="entry name" value="TPR_8"/>
    <property type="match status" value="2"/>
</dbReference>
<dbReference type="Pfam" id="PF13432">
    <property type="entry name" value="TPR_16"/>
    <property type="match status" value="1"/>
</dbReference>
<feature type="repeat" description="TPR" evidence="1">
    <location>
        <begin position="221"/>
        <end position="254"/>
    </location>
</feature>
<proteinExistence type="predicted"/>
<comment type="caution">
    <text evidence="2">The sequence shown here is derived from an EMBL/GenBank/DDBJ whole genome shotgun (WGS) entry which is preliminary data.</text>
</comment>
<sequence length="606" mass="66267">METNDQNSEVKALVVEPSPVEVVINEDGVSPLSLVMPPYEDMADIEALKGKHFSIKNWGLLAQASLLESVHAETARLLSKRQKFQQSSTYLNRLANLASIAGDLEAEANYLDKAVELDADQFLSNRVIENLLARRLDSEAESRLLTRDLRIDVYGNLRLAGLLAVRGDIARAEEHVRTALSADPLSYGARLFEGALRLWGGEYEKAILSFRIAAERRPNSAALHTNMAVAYVRLHQKEKALQSLKLAVSFDPLSTNAVIFLADVAHALGRNEDAVPSLRYLVQFEQANAAVWARLARSLLEVGEAGEAIAATKRQASLKEDSEVWNNLGVAYYRKGDSHRATACFKHAIQVGTGPEDDGFCLATTNLAILLAESRPPGEVLSYVNAAVGSADLGKFAARTDLAGIFQVKLRALVKSRFIRDAIAFGEEVLSWSDSNAELRAGMAIDLLTLHSLHDPNGSKALQLAESFSQYALHGPIPNKEMRVRLLNNIAFVFAEFGRLEQAQIYLQAISSEIHKSPYPTATSGLLRLRKGDIEGAEQLYSEAIGLAVRPHDKARIRQKLSLELGKALMGDDARKAVRLLKRAANEHGGEEGLANQATALLKLIG</sequence>
<dbReference type="RefSeq" id="WP_169417412.1">
    <property type="nucleotide sequence ID" value="NZ_JABBFX010000001.1"/>
</dbReference>
<evidence type="ECO:0000256" key="1">
    <source>
        <dbReference type="PROSITE-ProRule" id="PRU00339"/>
    </source>
</evidence>
<accession>A0A848H661</accession>
<dbReference type="PROSITE" id="PS50005">
    <property type="entry name" value="TPR"/>
    <property type="match status" value="2"/>
</dbReference>
<evidence type="ECO:0000313" key="3">
    <source>
        <dbReference type="Proteomes" id="UP000541185"/>
    </source>
</evidence>
<protein>
    <submittedName>
        <fullName evidence="2">Tetratricopeptide repeat protein</fullName>
    </submittedName>
</protein>
<evidence type="ECO:0000313" key="2">
    <source>
        <dbReference type="EMBL" id="NML43188.1"/>
    </source>
</evidence>
<dbReference type="SUPFAM" id="SSF48452">
    <property type="entry name" value="TPR-like"/>
    <property type="match status" value="3"/>
</dbReference>
<dbReference type="InterPro" id="IPR019734">
    <property type="entry name" value="TPR_rpt"/>
</dbReference>
<keyword evidence="1" id="KW-0802">TPR repeat</keyword>
<dbReference type="GO" id="GO:0006493">
    <property type="term" value="P:protein O-linked glycosylation"/>
    <property type="evidence" value="ECO:0007669"/>
    <property type="project" value="InterPro"/>
</dbReference>
<dbReference type="SMART" id="SM00028">
    <property type="entry name" value="TPR"/>
    <property type="match status" value="7"/>
</dbReference>
<dbReference type="AlphaFoldDB" id="A0A848H661"/>
<dbReference type="GO" id="GO:0097363">
    <property type="term" value="F:protein O-acetylglucosaminyltransferase activity"/>
    <property type="evidence" value="ECO:0007669"/>
    <property type="project" value="TreeGrafter"/>
</dbReference>
<dbReference type="InterPro" id="IPR037919">
    <property type="entry name" value="OGT"/>
</dbReference>
<dbReference type="PANTHER" id="PTHR44366">
    <property type="entry name" value="UDP-N-ACETYLGLUCOSAMINE--PEPTIDE N-ACETYLGLUCOSAMINYLTRANSFERASE 110 KDA SUBUNIT"/>
    <property type="match status" value="1"/>
</dbReference>
<gene>
    <name evidence="2" type="ORF">HHL11_05460</name>
</gene>
<dbReference type="EMBL" id="JABBFX010000001">
    <property type="protein sequence ID" value="NML43188.1"/>
    <property type="molecule type" value="Genomic_DNA"/>
</dbReference>